<keyword evidence="3" id="KW-0472">Membrane</keyword>
<feature type="region of interest" description="Disordered" evidence="2">
    <location>
        <begin position="34"/>
        <end position="58"/>
    </location>
</feature>
<keyword evidence="3" id="KW-1133">Transmembrane helix</keyword>
<feature type="transmembrane region" description="Helical" evidence="3">
    <location>
        <begin position="324"/>
        <end position="346"/>
    </location>
</feature>
<evidence type="ECO:0000259" key="4">
    <source>
        <dbReference type="PROSITE" id="PS50076"/>
    </source>
</evidence>
<accession>A0A0M8N5A5</accession>
<feature type="compositionally biased region" description="Low complexity" evidence="2">
    <location>
        <begin position="171"/>
        <end position="185"/>
    </location>
</feature>
<dbReference type="SUPFAM" id="SSF46565">
    <property type="entry name" value="Chaperone J-domain"/>
    <property type="match status" value="1"/>
</dbReference>
<dbReference type="EMBL" id="LGSR01000018">
    <property type="protein sequence ID" value="KOS20171.1"/>
    <property type="molecule type" value="Genomic_DNA"/>
</dbReference>
<dbReference type="PROSITE" id="PS50076">
    <property type="entry name" value="DNAJ_2"/>
    <property type="match status" value="1"/>
</dbReference>
<proteinExistence type="predicted"/>
<feature type="compositionally biased region" description="Basic residues" evidence="2">
    <location>
        <begin position="153"/>
        <end position="166"/>
    </location>
</feature>
<evidence type="ECO:0000313" key="6">
    <source>
        <dbReference type="Proteomes" id="UP000053831"/>
    </source>
</evidence>
<sequence>MPPRIPCSTAPAFAIAAPLPSRVPPAFFLLRGQQHRPQHPPQPPPQHQYLHQSRNPAGQPWLRSRAFHAGARLLRRSGHLESKDHYQRLNLEPSATPGDIKKSFYSLSKVHHPDANPSDPDAASTFSLLSESYTVLSDPARRAAYDRDVLRLQHHPHPHGPHHHGSYHSTSAAGANPAGGRAPSGLSRRRGTFRGPPPSFFRSGGYGAHAERRRKAHEETAGTQTSGDTTSGAGADFSSNSNPNSNSDPSSNSDFSSRSGMGPGADPFHYHYHFHFHRQGADVPPYFDKEGHTRTHQREDARRWRRARTALGDDGLEFEPQTSLVGHFFIVAGILAATFLAPVVYLQFMRLGTRKREDD</sequence>
<dbReference type="PANTHER" id="PTHR44145">
    <property type="entry name" value="DNAJ HOMOLOG SUBFAMILY A MEMBER 3, MITOCHONDRIAL"/>
    <property type="match status" value="1"/>
</dbReference>
<dbReference type="AlphaFoldDB" id="A0A0M8N5A5"/>
<feature type="domain" description="J" evidence="4">
    <location>
        <begin position="84"/>
        <end position="149"/>
    </location>
</feature>
<dbReference type="InterPro" id="IPR036869">
    <property type="entry name" value="J_dom_sf"/>
</dbReference>
<evidence type="ECO:0000256" key="3">
    <source>
        <dbReference type="SAM" id="Phobius"/>
    </source>
</evidence>
<dbReference type="STRING" id="150374.A0A0M8N5A5"/>
<name>A0A0M8N5A5_ESCWE</name>
<keyword evidence="3" id="KW-0812">Transmembrane</keyword>
<feature type="compositionally biased region" description="Low complexity" evidence="2">
    <location>
        <begin position="237"/>
        <end position="257"/>
    </location>
</feature>
<keyword evidence="1" id="KW-0143">Chaperone</keyword>
<dbReference type="PRINTS" id="PR00625">
    <property type="entry name" value="JDOMAIN"/>
</dbReference>
<dbReference type="OrthoDB" id="10250354at2759"/>
<comment type="caution">
    <text evidence="5">The sequence shown here is derived from an EMBL/GenBank/DDBJ whole genome shotgun (WGS) entry which is preliminary data.</text>
</comment>
<evidence type="ECO:0000256" key="1">
    <source>
        <dbReference type="ARBA" id="ARBA00023186"/>
    </source>
</evidence>
<dbReference type="InterPro" id="IPR001623">
    <property type="entry name" value="DnaJ_domain"/>
</dbReference>
<dbReference type="CDD" id="cd06257">
    <property type="entry name" value="DnaJ"/>
    <property type="match status" value="1"/>
</dbReference>
<dbReference type="PANTHER" id="PTHR44145:SF3">
    <property type="entry name" value="DNAJ HOMOLOG SUBFAMILY A MEMBER 3, MITOCHONDRIAL"/>
    <property type="match status" value="1"/>
</dbReference>
<dbReference type="InterPro" id="IPR051938">
    <property type="entry name" value="Apopto_cytoskel_mod"/>
</dbReference>
<evidence type="ECO:0000256" key="2">
    <source>
        <dbReference type="SAM" id="MobiDB-lite"/>
    </source>
</evidence>
<reference evidence="5 6" key="1">
    <citation type="submission" date="2015-07" db="EMBL/GenBank/DDBJ databases">
        <title>The genome of the fungus Escovopsis weberi, a specialized disease agent of ant agriculture.</title>
        <authorList>
            <person name="de Man T.J."/>
            <person name="Stajich J.E."/>
            <person name="Kubicek C.P."/>
            <person name="Chenthamara K."/>
            <person name="Atanasova L."/>
            <person name="Druzhinina I.S."/>
            <person name="Birnbaum S."/>
            <person name="Barribeau S.M."/>
            <person name="Teiling C."/>
            <person name="Suen G."/>
            <person name="Currie C."/>
            <person name="Gerardo N.M."/>
        </authorList>
    </citation>
    <scope>NUCLEOTIDE SEQUENCE [LARGE SCALE GENOMIC DNA]</scope>
</reference>
<dbReference type="Proteomes" id="UP000053831">
    <property type="component" value="Unassembled WGS sequence"/>
</dbReference>
<dbReference type="SMART" id="SM00271">
    <property type="entry name" value="DnaJ"/>
    <property type="match status" value="1"/>
</dbReference>
<dbReference type="Gene3D" id="1.10.287.110">
    <property type="entry name" value="DnaJ domain"/>
    <property type="match status" value="1"/>
</dbReference>
<feature type="region of interest" description="Disordered" evidence="2">
    <location>
        <begin position="153"/>
        <end position="262"/>
    </location>
</feature>
<gene>
    <name evidence="5" type="ORF">ESCO_006126</name>
</gene>
<evidence type="ECO:0000313" key="5">
    <source>
        <dbReference type="EMBL" id="KOS20171.1"/>
    </source>
</evidence>
<organism evidence="5 6">
    <name type="scientific">Escovopsis weberi</name>
    <dbReference type="NCBI Taxonomy" id="150374"/>
    <lineage>
        <taxon>Eukaryota</taxon>
        <taxon>Fungi</taxon>
        <taxon>Dikarya</taxon>
        <taxon>Ascomycota</taxon>
        <taxon>Pezizomycotina</taxon>
        <taxon>Sordariomycetes</taxon>
        <taxon>Hypocreomycetidae</taxon>
        <taxon>Hypocreales</taxon>
        <taxon>Hypocreaceae</taxon>
        <taxon>Escovopsis</taxon>
    </lineage>
</organism>
<feature type="compositionally biased region" description="Polar residues" evidence="2">
    <location>
        <begin position="221"/>
        <end position="232"/>
    </location>
</feature>
<dbReference type="Pfam" id="PF00226">
    <property type="entry name" value="DnaJ"/>
    <property type="match status" value="1"/>
</dbReference>
<protein>
    <submittedName>
        <fullName evidence="5">Chaperone protein DnaJ</fullName>
    </submittedName>
</protein>
<keyword evidence="6" id="KW-1185">Reference proteome</keyword>